<dbReference type="Proteomes" id="UP000619293">
    <property type="component" value="Unassembled WGS sequence"/>
</dbReference>
<evidence type="ECO:0008006" key="4">
    <source>
        <dbReference type="Google" id="ProtNLM"/>
    </source>
</evidence>
<evidence type="ECO:0000256" key="1">
    <source>
        <dbReference type="SAM" id="MobiDB-lite"/>
    </source>
</evidence>
<feature type="compositionally biased region" description="Low complexity" evidence="1">
    <location>
        <begin position="552"/>
        <end position="568"/>
    </location>
</feature>
<sequence length="948" mass="100118">MDALATVMLRRAGVVVLPAPAVEPAADGAAWVRAFEADLAARGWLLAAPLRDRFARLDAPARARWADWVCAVADETFGADREHVPLFRSFPDTPEAPEALFVDRLLVHLFQADAAPCVLCGTSGSVRPLDPCGHLVCAECFDPAHYSACAVCGRRLTSISPYVLVTEPDPEAGPVGRPLRLRRITLDENPEATATRLRDELVARTTALGAADLADLTILVAATAPGRLDWLPEKVPARETLAVVIAWALHATALTDGYAQVLREAVARWTTVTDVARALWAYSGGDVGLVLPRKPGVDGPLEAYRPAREPRLTVDVPKVRALPRPLRRAVLAFVDGLDPATAAEDMSRHPVVWKRLAERLHPYEHIGAYPQAAVVFAALRGTRALATGPLGLAIADVAAPRPERFVLAYHRGGTVSVRVRTFAALVEDAVAADVVAAATLLAQRPGDLWRRADHLLRLADDDPDAQRTIVDALSRTAARVSPNVLAAAAASLNGRDAAAPHGRAAAVAAAVLPESASVAEAVAVTETAETGVIGAALRRALRIAVRTPARAARPAAARGPEPGTPRRTFFPKGDVVRTWTAPEHRVPLPAGAIAQVRAITDTELVSRAAELARYDVAVLDAALAAIPAPTRERAGSAQLAGWPRGSVRTLAEADLLRLFLHWVDSAGHRVDLDLSCGFYDENWTPVGHCDYTRLRFKHTAAIHSGDLTSAPAPLGATEYLDLNRAALVNAGVRWAVPVVLSFNDVPFELLDAAFAGFSAPVKGSRRFDAGRVMQKFGLRGDARSLAPLVLNVATGEVMWIDASLSTKGYGHNIGAHSARLGRLAADLWEHFRDGSRPSLLDVAAWHAAARADRVYVVHADGTATPVKAGDPVSAVAAIRTVAAAASGDAAADAVGRVFAATEDEGRLSAIVGGDVAQGSAVLLVDGDPGASWTRVTAADLMAALAPPS</sequence>
<dbReference type="NCBIfam" id="NF041916">
    <property type="entry name" value="RING_SCO0854"/>
    <property type="match status" value="1"/>
</dbReference>
<accession>A0A8J3NVH2</accession>
<dbReference type="AlphaFoldDB" id="A0A8J3NVH2"/>
<comment type="caution">
    <text evidence="2">The sequence shown here is derived from an EMBL/GenBank/DDBJ whole genome shotgun (WGS) entry which is preliminary data.</text>
</comment>
<organism evidence="2 3">
    <name type="scientific">Catellatospora chokoriensis</name>
    <dbReference type="NCBI Taxonomy" id="310353"/>
    <lineage>
        <taxon>Bacteria</taxon>
        <taxon>Bacillati</taxon>
        <taxon>Actinomycetota</taxon>
        <taxon>Actinomycetes</taxon>
        <taxon>Micromonosporales</taxon>
        <taxon>Micromonosporaceae</taxon>
        <taxon>Catellatospora</taxon>
    </lineage>
</organism>
<dbReference type="Pfam" id="PF14447">
    <property type="entry name" value="Prok-RING_4"/>
    <property type="match status" value="1"/>
</dbReference>
<reference evidence="2 3" key="1">
    <citation type="submission" date="2021-01" db="EMBL/GenBank/DDBJ databases">
        <title>Whole genome shotgun sequence of Catellatospora chokoriensis NBRC 107358.</title>
        <authorList>
            <person name="Komaki H."/>
            <person name="Tamura T."/>
        </authorList>
    </citation>
    <scope>NUCLEOTIDE SEQUENCE [LARGE SCALE GENOMIC DNA]</scope>
    <source>
        <strain evidence="2 3">NBRC 107358</strain>
    </source>
</reference>
<dbReference type="EMBL" id="BONG01000076">
    <property type="protein sequence ID" value="GIF93943.1"/>
    <property type="molecule type" value="Genomic_DNA"/>
</dbReference>
<protein>
    <recommendedName>
        <fullName evidence="4">RING finger family protein 4</fullName>
    </recommendedName>
</protein>
<evidence type="ECO:0000313" key="3">
    <source>
        <dbReference type="Proteomes" id="UP000619293"/>
    </source>
</evidence>
<gene>
    <name evidence="2" type="ORF">Cch02nite_73870</name>
</gene>
<dbReference type="PANTHER" id="PTHR32097:SF18">
    <property type="entry name" value="RING-TYPE DOMAIN-CONTAINING PROTEIN"/>
    <property type="match status" value="1"/>
</dbReference>
<feature type="region of interest" description="Disordered" evidence="1">
    <location>
        <begin position="552"/>
        <end position="571"/>
    </location>
</feature>
<keyword evidence="3" id="KW-1185">Reference proteome</keyword>
<proteinExistence type="predicted"/>
<dbReference type="InterPro" id="IPR051324">
    <property type="entry name" value="Stress/Tellurium_Resist"/>
</dbReference>
<evidence type="ECO:0000313" key="2">
    <source>
        <dbReference type="EMBL" id="GIF93943.1"/>
    </source>
</evidence>
<dbReference type="PANTHER" id="PTHR32097">
    <property type="entry name" value="CAMP-BINDING PROTEIN 1-RELATED"/>
    <property type="match status" value="1"/>
</dbReference>
<dbReference type="RefSeq" id="WP_191839351.1">
    <property type="nucleotide sequence ID" value="NZ_BAAALB010000007.1"/>
</dbReference>
<name>A0A8J3NVH2_9ACTN</name>